<dbReference type="RefSeq" id="WP_066854584.1">
    <property type="nucleotide sequence ID" value="NZ_JXMS01000012.1"/>
</dbReference>
<dbReference type="OrthoDB" id="5457023at2"/>
<sequence>MATFDCEVLGYVRYNPELSYSELIECEDDVKEKLTDSLREQGAEHVDFFALDDGLRIQFVLNEYDEGQLHTLCDAVLPCLPEKTVTRLYAIQKNLETSTLFQFENGAWKEAGIEISSAFCL</sequence>
<reference evidence="1 2" key="1">
    <citation type="submission" date="2015-01" db="EMBL/GenBank/DDBJ databases">
        <title>Desulfovibrio sp. JC271 draft genome sequence.</title>
        <authorList>
            <person name="Shivani Y."/>
            <person name="Subhash Y."/>
            <person name="Sasikala C."/>
            <person name="Ramana C.V."/>
        </authorList>
    </citation>
    <scope>NUCLEOTIDE SEQUENCE [LARGE SCALE GENOMIC DNA]</scope>
    <source>
        <strain evidence="1 2">JC271</strain>
    </source>
</reference>
<dbReference type="AlphaFoldDB" id="A0A1B7XD63"/>
<dbReference type="PATRIC" id="fig|1560234.3.peg.548"/>
<gene>
    <name evidence="1" type="ORF">SP90_08620</name>
</gene>
<dbReference type="EMBL" id="JXMS01000012">
    <property type="protein sequence ID" value="OBQ51888.1"/>
    <property type="molecule type" value="Genomic_DNA"/>
</dbReference>
<proteinExistence type="predicted"/>
<dbReference type="Proteomes" id="UP000091979">
    <property type="component" value="Unassembled WGS sequence"/>
</dbReference>
<name>A0A1B7XD63_9BACT</name>
<comment type="caution">
    <text evidence="1">The sequence shown here is derived from an EMBL/GenBank/DDBJ whole genome shotgun (WGS) entry which is preliminary data.</text>
</comment>
<evidence type="ECO:0000313" key="1">
    <source>
        <dbReference type="EMBL" id="OBQ51888.1"/>
    </source>
</evidence>
<keyword evidence="2" id="KW-1185">Reference proteome</keyword>
<accession>A0A1B7XD63</accession>
<protein>
    <submittedName>
        <fullName evidence="1">Uncharacterized protein</fullName>
    </submittedName>
</protein>
<organism evidence="1 2">
    <name type="scientific">Halodesulfovibrio spirochaetisodalis</name>
    <dbReference type="NCBI Taxonomy" id="1560234"/>
    <lineage>
        <taxon>Bacteria</taxon>
        <taxon>Pseudomonadati</taxon>
        <taxon>Thermodesulfobacteriota</taxon>
        <taxon>Desulfovibrionia</taxon>
        <taxon>Desulfovibrionales</taxon>
        <taxon>Desulfovibrionaceae</taxon>
        <taxon>Halodesulfovibrio</taxon>
    </lineage>
</organism>
<evidence type="ECO:0000313" key="2">
    <source>
        <dbReference type="Proteomes" id="UP000091979"/>
    </source>
</evidence>